<evidence type="ECO:0000313" key="2">
    <source>
        <dbReference type="Proteomes" id="UP000324222"/>
    </source>
</evidence>
<evidence type="ECO:0000313" key="1">
    <source>
        <dbReference type="EMBL" id="MPC49121.1"/>
    </source>
</evidence>
<organism evidence="1 2">
    <name type="scientific">Portunus trituberculatus</name>
    <name type="common">Swimming crab</name>
    <name type="synonym">Neptunus trituberculatus</name>
    <dbReference type="NCBI Taxonomy" id="210409"/>
    <lineage>
        <taxon>Eukaryota</taxon>
        <taxon>Metazoa</taxon>
        <taxon>Ecdysozoa</taxon>
        <taxon>Arthropoda</taxon>
        <taxon>Crustacea</taxon>
        <taxon>Multicrustacea</taxon>
        <taxon>Malacostraca</taxon>
        <taxon>Eumalacostraca</taxon>
        <taxon>Eucarida</taxon>
        <taxon>Decapoda</taxon>
        <taxon>Pleocyemata</taxon>
        <taxon>Brachyura</taxon>
        <taxon>Eubrachyura</taxon>
        <taxon>Portunoidea</taxon>
        <taxon>Portunidae</taxon>
        <taxon>Portuninae</taxon>
        <taxon>Portunus</taxon>
    </lineage>
</organism>
<reference evidence="1 2" key="1">
    <citation type="submission" date="2019-05" db="EMBL/GenBank/DDBJ databases">
        <title>Another draft genome of Portunus trituberculatus and its Hox gene families provides insights of decapod evolution.</title>
        <authorList>
            <person name="Jeong J.-H."/>
            <person name="Song I."/>
            <person name="Kim S."/>
            <person name="Choi T."/>
            <person name="Kim D."/>
            <person name="Ryu S."/>
            <person name="Kim W."/>
        </authorList>
    </citation>
    <scope>NUCLEOTIDE SEQUENCE [LARGE SCALE GENOMIC DNA]</scope>
    <source>
        <tissue evidence="1">Muscle</tissue>
    </source>
</reference>
<name>A0A5B7FNT9_PORTR</name>
<keyword evidence="2" id="KW-1185">Reference proteome</keyword>
<dbReference type="EMBL" id="VSRR010008679">
    <property type="protein sequence ID" value="MPC49121.1"/>
    <property type="molecule type" value="Genomic_DNA"/>
</dbReference>
<proteinExistence type="predicted"/>
<dbReference type="Proteomes" id="UP000324222">
    <property type="component" value="Unassembled WGS sequence"/>
</dbReference>
<gene>
    <name evidence="1" type="ORF">E2C01_042915</name>
</gene>
<accession>A0A5B7FNT9</accession>
<comment type="caution">
    <text evidence="1">The sequence shown here is derived from an EMBL/GenBank/DDBJ whole genome shotgun (WGS) entry which is preliminary data.</text>
</comment>
<dbReference type="AlphaFoldDB" id="A0A5B7FNT9"/>
<sequence>MMGWTRCRAGIPGVMCTGAPRLRDGHNDAGGPGTRYVSPAEAKIVELQQGIARDFQVAEDLVDNAIIPGCCCFAPGESTA</sequence>
<protein>
    <submittedName>
        <fullName evidence="1">Uncharacterized protein</fullName>
    </submittedName>
</protein>